<organism evidence="2 3">
    <name type="scientific">Paramecium sonneborni</name>
    <dbReference type="NCBI Taxonomy" id="65129"/>
    <lineage>
        <taxon>Eukaryota</taxon>
        <taxon>Sar</taxon>
        <taxon>Alveolata</taxon>
        <taxon>Ciliophora</taxon>
        <taxon>Intramacronucleata</taxon>
        <taxon>Oligohymenophorea</taxon>
        <taxon>Peniculida</taxon>
        <taxon>Parameciidae</taxon>
        <taxon>Paramecium</taxon>
    </lineage>
</organism>
<keyword evidence="3" id="KW-1185">Reference proteome</keyword>
<dbReference type="EMBL" id="CAJJDN010000009">
    <property type="protein sequence ID" value="CAD8055455.1"/>
    <property type="molecule type" value="Genomic_DNA"/>
</dbReference>
<comment type="caution">
    <text evidence="2">The sequence shown here is derived from an EMBL/GenBank/DDBJ whole genome shotgun (WGS) entry which is preliminary data.</text>
</comment>
<feature type="transmembrane region" description="Helical" evidence="1">
    <location>
        <begin position="651"/>
        <end position="672"/>
    </location>
</feature>
<sequence>MQVNKSTLMIQQLNRDLLIEIEYQRRFSEILSKQLNLFSNLIQGSKNFQETENKIIRVSQSIKNTEKWLIKNNILENRTNIIYLKIQINFHSMIMQNYIQAIKLKKIIKKILETDHKTLEAIQIMKSKAIMLTVSMIRQKGLILNVNKKSLLQFFGFNMDFKLEFLEQLMPEAIQPLHNQFIERFLQRNQLKTNYLQKTLEVLQQQENGQIQCLEVNFTVSNDKSDFILISLLKKVNQDKGYIIFNQSGKIIGMNDYLEQFNDLHSQMKQYNYIQYFSTDLFNIINNNEFLNEKEISFFSRQNIYKIDKQYKGYIQQLIKINNQSNSPHLDYMIVSDRSEKHQLLSSKSCFSNQDVYQFDFLDSQLQERLSQIINLNITENDVSLTFKVKLSKIELQGQIIQFQLELSISDAKIENEEVENIDDEFLQLENIKAKSLNDVSIVSSEQKGQFILHDILLKQSSSQPFIQIYLHKAILMILVLVFLIIQINQIEIDFNMKLKYSEYIRAPMLLNRFYNRAFHYGFNQIIFQNLNQSQYLQKSFSVEKEINLNDNRQKFKILYLDLVNIDEEQNSPKYNLTLFKNQITFDSYSTFSIAMRENAVVLFSYSKDSIQYLKSLLFFRVNMIQAYNSTIYLIEKFTEILNDYSQNIMIFWKIVLILQIILFCPPFIINIRNWYQFEKRHKYLIQIISRINEDQATRLIEIKQQQIQFSETEKYQVNVNQSYYTCKSPLRLIHSTINQSYQNLRSRDTQLLYERIQNKSISITIKLCSALFCYLTLVSLVSFGYAQLESSEIQYLPIQNLIQTYVKFQVQLGYLLSFASTLKGQHFFIEQLSKINDPEIGDFKIYFKDDKIPKYFQNVSQTYQKKIISIFSSIVLSDQINEIDKSELYDLYKGDFCDYLIEILPFCNTTISQNQFYMIYGQFYPYENYSEFLRKGIIGYISNLDSLFKNDFEIEISQGIYQKIIQKDIYYYKEFNNLIIQYYFNISDGFELFYDKIDNVSQALIKKQKNNLFIYFYTFGSTFLFIFLIITILQIIYSQRRYKNCILGLVTLSEDLLNDKTNLSLLKRLSK</sequence>
<feature type="transmembrane region" description="Helical" evidence="1">
    <location>
        <begin position="469"/>
        <end position="488"/>
    </location>
</feature>
<keyword evidence="1" id="KW-0812">Transmembrane</keyword>
<gene>
    <name evidence="2" type="ORF">PSON_ATCC_30995.1.T0090251</name>
</gene>
<evidence type="ECO:0000313" key="3">
    <source>
        <dbReference type="Proteomes" id="UP000692954"/>
    </source>
</evidence>
<dbReference type="PANTHER" id="PTHR31600">
    <property type="entry name" value="TINY MACROCYSTS PROTEIN B-RELATED"/>
    <property type="match status" value="1"/>
</dbReference>
<dbReference type="AlphaFoldDB" id="A0A8S1KNX0"/>
<keyword evidence="1" id="KW-0472">Membrane</keyword>
<dbReference type="PANTHER" id="PTHR31600:SF2">
    <property type="entry name" value="GAMETE ENRICHED GENE 10 PROTEIN-RELATED"/>
    <property type="match status" value="1"/>
</dbReference>
<proteinExistence type="predicted"/>
<evidence type="ECO:0000313" key="2">
    <source>
        <dbReference type="EMBL" id="CAD8055455.1"/>
    </source>
</evidence>
<evidence type="ECO:0008006" key="4">
    <source>
        <dbReference type="Google" id="ProtNLM"/>
    </source>
</evidence>
<feature type="transmembrane region" description="Helical" evidence="1">
    <location>
        <begin position="618"/>
        <end position="635"/>
    </location>
</feature>
<evidence type="ECO:0000256" key="1">
    <source>
        <dbReference type="SAM" id="Phobius"/>
    </source>
</evidence>
<dbReference type="OrthoDB" id="301332at2759"/>
<name>A0A8S1KNX0_9CILI</name>
<dbReference type="Proteomes" id="UP000692954">
    <property type="component" value="Unassembled WGS sequence"/>
</dbReference>
<accession>A0A8S1KNX0</accession>
<feature type="transmembrane region" description="Helical" evidence="1">
    <location>
        <begin position="764"/>
        <end position="787"/>
    </location>
</feature>
<reference evidence="2" key="1">
    <citation type="submission" date="2021-01" db="EMBL/GenBank/DDBJ databases">
        <authorList>
            <consortium name="Genoscope - CEA"/>
            <person name="William W."/>
        </authorList>
    </citation>
    <scope>NUCLEOTIDE SEQUENCE</scope>
</reference>
<keyword evidence="1" id="KW-1133">Transmembrane helix</keyword>
<feature type="transmembrane region" description="Helical" evidence="1">
    <location>
        <begin position="1013"/>
        <end position="1038"/>
    </location>
</feature>
<protein>
    <recommendedName>
        <fullName evidence="4">Transmembrane protein</fullName>
    </recommendedName>
</protein>
<dbReference type="InterPro" id="IPR052994">
    <property type="entry name" value="Tiny_macrocysts_regulators"/>
</dbReference>